<organism evidence="1 2">
    <name type="scientific">Methylocella silvestris</name>
    <dbReference type="NCBI Taxonomy" id="199596"/>
    <lineage>
        <taxon>Bacteria</taxon>
        <taxon>Pseudomonadati</taxon>
        <taxon>Pseudomonadota</taxon>
        <taxon>Alphaproteobacteria</taxon>
        <taxon>Hyphomicrobiales</taxon>
        <taxon>Beijerinckiaceae</taxon>
        <taxon>Methylocella</taxon>
    </lineage>
</organism>
<name>A0A2J7TLF7_METSI</name>
<accession>A0A2J7TLF7</accession>
<dbReference type="EMBL" id="PDZR01000001">
    <property type="protein sequence ID" value="PNG27600.1"/>
    <property type="molecule type" value="Genomic_DNA"/>
</dbReference>
<dbReference type="OrthoDB" id="7572049at2"/>
<reference evidence="1 2" key="1">
    <citation type="submission" date="2017-10" db="EMBL/GenBank/DDBJ databases">
        <title>Genome announcement of Methylocella silvestris TVC from permafrost.</title>
        <authorList>
            <person name="Wang J."/>
            <person name="Geng K."/>
            <person name="Ul-Haque F."/>
            <person name="Crombie A.T."/>
            <person name="Street L.E."/>
            <person name="Wookey P.A."/>
            <person name="Murrell J.C."/>
            <person name="Pratscher J."/>
        </authorList>
    </citation>
    <scope>NUCLEOTIDE SEQUENCE [LARGE SCALE GENOMIC DNA]</scope>
    <source>
        <strain evidence="1 2">TVC</strain>
    </source>
</reference>
<evidence type="ECO:0000313" key="2">
    <source>
        <dbReference type="Proteomes" id="UP000236286"/>
    </source>
</evidence>
<sequence length="104" mass="11291">MQATFIRETSDGRKIEVIGPYICVDRDPVADQIVEVGSHPNKEAILRALPNAAFMAGPIVLTVEEASLVRGAFAMATEAETDKAAIEKRFRDAYNSRARAAGIE</sequence>
<dbReference type="Proteomes" id="UP000236286">
    <property type="component" value="Unassembled WGS sequence"/>
</dbReference>
<gene>
    <name evidence="1" type="ORF">CR492_01395</name>
</gene>
<dbReference type="RefSeq" id="WP_102841910.1">
    <property type="nucleotide sequence ID" value="NZ_PDZR01000001.1"/>
</dbReference>
<protein>
    <submittedName>
        <fullName evidence="1">Uncharacterized protein</fullName>
    </submittedName>
</protein>
<evidence type="ECO:0000313" key="1">
    <source>
        <dbReference type="EMBL" id="PNG27600.1"/>
    </source>
</evidence>
<comment type="caution">
    <text evidence="1">The sequence shown here is derived from an EMBL/GenBank/DDBJ whole genome shotgun (WGS) entry which is preliminary data.</text>
</comment>
<dbReference type="AlphaFoldDB" id="A0A2J7TLF7"/>
<proteinExistence type="predicted"/>